<accession>A0AAW1JVJ3</accession>
<dbReference type="Proteomes" id="UP001458880">
    <property type="component" value="Unassembled WGS sequence"/>
</dbReference>
<keyword evidence="2" id="KW-1185">Reference proteome</keyword>
<proteinExistence type="predicted"/>
<evidence type="ECO:0000313" key="2">
    <source>
        <dbReference type="Proteomes" id="UP001458880"/>
    </source>
</evidence>
<name>A0AAW1JVJ3_POPJA</name>
<protein>
    <submittedName>
        <fullName evidence="1">Uncharacterized protein</fullName>
    </submittedName>
</protein>
<organism evidence="1 2">
    <name type="scientific">Popillia japonica</name>
    <name type="common">Japanese beetle</name>
    <dbReference type="NCBI Taxonomy" id="7064"/>
    <lineage>
        <taxon>Eukaryota</taxon>
        <taxon>Metazoa</taxon>
        <taxon>Ecdysozoa</taxon>
        <taxon>Arthropoda</taxon>
        <taxon>Hexapoda</taxon>
        <taxon>Insecta</taxon>
        <taxon>Pterygota</taxon>
        <taxon>Neoptera</taxon>
        <taxon>Endopterygota</taxon>
        <taxon>Coleoptera</taxon>
        <taxon>Polyphaga</taxon>
        <taxon>Scarabaeiformia</taxon>
        <taxon>Scarabaeidae</taxon>
        <taxon>Rutelinae</taxon>
        <taxon>Popillia</taxon>
    </lineage>
</organism>
<evidence type="ECO:0000313" key="1">
    <source>
        <dbReference type="EMBL" id="KAK9708477.1"/>
    </source>
</evidence>
<reference evidence="1 2" key="1">
    <citation type="journal article" date="2024" name="BMC Genomics">
        <title>De novo assembly and annotation of Popillia japonica's genome with initial clues to its potential as an invasive pest.</title>
        <authorList>
            <person name="Cucini C."/>
            <person name="Boschi S."/>
            <person name="Funari R."/>
            <person name="Cardaioli E."/>
            <person name="Iannotti N."/>
            <person name="Marturano G."/>
            <person name="Paoli F."/>
            <person name="Bruttini M."/>
            <person name="Carapelli A."/>
            <person name="Frati F."/>
            <person name="Nardi F."/>
        </authorList>
    </citation>
    <scope>NUCLEOTIDE SEQUENCE [LARGE SCALE GENOMIC DNA]</scope>
    <source>
        <strain evidence="1">DMR45628</strain>
    </source>
</reference>
<comment type="caution">
    <text evidence="1">The sequence shown here is derived from an EMBL/GenBank/DDBJ whole genome shotgun (WGS) entry which is preliminary data.</text>
</comment>
<gene>
    <name evidence="1" type="ORF">QE152_g27182</name>
</gene>
<dbReference type="AlphaFoldDB" id="A0AAW1JVJ3"/>
<dbReference type="EMBL" id="JASPKY010000328">
    <property type="protein sequence ID" value="KAK9708477.1"/>
    <property type="molecule type" value="Genomic_DNA"/>
</dbReference>
<sequence>MCCCMHRDVTLSHSVRRTNLVTRRYDPYNSNMECTYSTSKNDFPPVLTILAIDFRIFAPSGILRSGVREEFAENRWLESSPAWSAGSIKKRKSQWKWDSGIGDLRSGFSRDEIAFYPL</sequence>